<dbReference type="EnsemblPlants" id="OBART04G06380.1">
    <property type="protein sequence ID" value="OBART04G06380.1"/>
    <property type="gene ID" value="OBART04G06380"/>
</dbReference>
<reference evidence="1" key="2">
    <citation type="submission" date="2015-03" db="UniProtKB">
        <authorList>
            <consortium name="EnsemblPlants"/>
        </authorList>
    </citation>
    <scope>IDENTIFICATION</scope>
</reference>
<dbReference type="Proteomes" id="UP000026960">
    <property type="component" value="Chromosome 4"/>
</dbReference>
<evidence type="ECO:0000313" key="1">
    <source>
        <dbReference type="EnsemblPlants" id="OBART04G06380.1"/>
    </source>
</evidence>
<dbReference type="AlphaFoldDB" id="A0A0D3FTS3"/>
<evidence type="ECO:0000313" key="2">
    <source>
        <dbReference type="Proteomes" id="UP000026960"/>
    </source>
</evidence>
<dbReference type="Gramene" id="OBART04G06380.1">
    <property type="protein sequence ID" value="OBART04G06380.1"/>
    <property type="gene ID" value="OBART04G06380"/>
</dbReference>
<name>A0A0D3FTS3_9ORYZ</name>
<sequence>MGHITWNSRSSRGAAASLCSRRRRWLRRLESGVEGCFAVSIRQDGPRIGYEAGGMGEGGIAGVKGVRAERAVEQVGGLAIVRFDDGGVTGGWDGGVEAEDEVGVGGPRREAVPVVMGGAEGDGGDQEGLHARGAWGPRALMSKCQQRSILPSVIWPDRRSLAVLTYRSASRRRAASLARRRGMEGYIGGIGETPVPICS</sequence>
<keyword evidence="2" id="KW-1185">Reference proteome</keyword>
<dbReference type="PaxDb" id="65489-OBART04G06380.1"/>
<organism evidence="1">
    <name type="scientific">Oryza barthii</name>
    <dbReference type="NCBI Taxonomy" id="65489"/>
    <lineage>
        <taxon>Eukaryota</taxon>
        <taxon>Viridiplantae</taxon>
        <taxon>Streptophyta</taxon>
        <taxon>Embryophyta</taxon>
        <taxon>Tracheophyta</taxon>
        <taxon>Spermatophyta</taxon>
        <taxon>Magnoliopsida</taxon>
        <taxon>Liliopsida</taxon>
        <taxon>Poales</taxon>
        <taxon>Poaceae</taxon>
        <taxon>BOP clade</taxon>
        <taxon>Oryzoideae</taxon>
        <taxon>Oryzeae</taxon>
        <taxon>Oryzinae</taxon>
        <taxon>Oryza</taxon>
    </lineage>
</organism>
<protein>
    <submittedName>
        <fullName evidence="1">Uncharacterized protein</fullName>
    </submittedName>
</protein>
<dbReference type="HOGENOM" id="CLU_118790_0_0_1"/>
<dbReference type="eggNOG" id="ENOG502R4ZT">
    <property type="taxonomic scope" value="Eukaryota"/>
</dbReference>
<reference evidence="1" key="1">
    <citation type="journal article" date="2009" name="Rice">
        <title>De Novo Next Generation Sequencing of Plant Genomes.</title>
        <authorList>
            <person name="Rounsley S."/>
            <person name="Marri P.R."/>
            <person name="Yu Y."/>
            <person name="He R."/>
            <person name="Sisneros N."/>
            <person name="Goicoechea J.L."/>
            <person name="Lee S.J."/>
            <person name="Angelova A."/>
            <person name="Kudrna D."/>
            <person name="Luo M."/>
            <person name="Affourtit J."/>
            <person name="Desany B."/>
            <person name="Knight J."/>
            <person name="Niazi F."/>
            <person name="Egholm M."/>
            <person name="Wing R.A."/>
        </authorList>
    </citation>
    <scope>NUCLEOTIDE SEQUENCE [LARGE SCALE GENOMIC DNA]</scope>
    <source>
        <strain evidence="1">cv. IRGC 105608</strain>
    </source>
</reference>
<proteinExistence type="predicted"/>
<accession>A0A0D3FTS3</accession>